<dbReference type="Pfam" id="PF00476">
    <property type="entry name" value="DNA_pol_A"/>
    <property type="match status" value="1"/>
</dbReference>
<evidence type="ECO:0000259" key="1">
    <source>
        <dbReference type="Pfam" id="PF00476"/>
    </source>
</evidence>
<dbReference type="EMBL" id="BART01041713">
    <property type="protein sequence ID" value="GAH28343.1"/>
    <property type="molecule type" value="Genomic_DNA"/>
</dbReference>
<proteinExistence type="predicted"/>
<accession>X1G5P3</accession>
<dbReference type="GO" id="GO:0006260">
    <property type="term" value="P:DNA replication"/>
    <property type="evidence" value="ECO:0007669"/>
    <property type="project" value="InterPro"/>
</dbReference>
<organism evidence="2">
    <name type="scientific">marine sediment metagenome</name>
    <dbReference type="NCBI Taxonomy" id="412755"/>
    <lineage>
        <taxon>unclassified sequences</taxon>
        <taxon>metagenomes</taxon>
        <taxon>ecological metagenomes</taxon>
    </lineage>
</organism>
<evidence type="ECO:0000313" key="2">
    <source>
        <dbReference type="EMBL" id="GAH28343.1"/>
    </source>
</evidence>
<feature type="non-terminal residue" evidence="2">
    <location>
        <position position="56"/>
    </location>
</feature>
<dbReference type="InterPro" id="IPR043502">
    <property type="entry name" value="DNA/RNA_pol_sf"/>
</dbReference>
<feature type="non-terminal residue" evidence="2">
    <location>
        <position position="1"/>
    </location>
</feature>
<gene>
    <name evidence="2" type="ORF">S01H4_66910</name>
</gene>
<name>X1G5P3_9ZZZZ</name>
<comment type="caution">
    <text evidence="2">The sequence shown here is derived from an EMBL/GenBank/DDBJ whole genome shotgun (WGS) entry which is preliminary data.</text>
</comment>
<dbReference type="AlphaFoldDB" id="X1G5P3"/>
<dbReference type="SUPFAM" id="SSF56672">
    <property type="entry name" value="DNA/RNA polymerases"/>
    <property type="match status" value="1"/>
</dbReference>
<feature type="domain" description="DNA-directed DNA polymerase family A palm" evidence="1">
    <location>
        <begin position="2"/>
        <end position="56"/>
    </location>
</feature>
<dbReference type="InterPro" id="IPR001098">
    <property type="entry name" value="DNA-dir_DNA_pol_A_palm_dom"/>
</dbReference>
<reference evidence="2" key="1">
    <citation type="journal article" date="2014" name="Front. Microbiol.">
        <title>High frequency of phylogenetically diverse reductive dehalogenase-homologous genes in deep subseafloor sedimentary metagenomes.</title>
        <authorList>
            <person name="Kawai M."/>
            <person name="Futagami T."/>
            <person name="Toyoda A."/>
            <person name="Takaki Y."/>
            <person name="Nishi S."/>
            <person name="Hori S."/>
            <person name="Arai W."/>
            <person name="Tsubouchi T."/>
            <person name="Morono Y."/>
            <person name="Uchiyama I."/>
            <person name="Ito T."/>
            <person name="Fujiyama A."/>
            <person name="Inagaki F."/>
            <person name="Takami H."/>
        </authorList>
    </citation>
    <scope>NUCLEOTIDE SEQUENCE</scope>
    <source>
        <strain evidence="2">Expedition CK06-06</strain>
    </source>
</reference>
<protein>
    <recommendedName>
        <fullName evidence="1">DNA-directed DNA polymerase family A palm domain-containing protein</fullName>
    </recommendedName>
</protein>
<dbReference type="GO" id="GO:0003887">
    <property type="term" value="F:DNA-directed DNA polymerase activity"/>
    <property type="evidence" value="ECO:0007669"/>
    <property type="project" value="InterPro"/>
</dbReference>
<sequence length="56" mass="6207">TEQIYEHAGTGFNIDSPKQLAEVLFDRLNLKSIRIGKAGRSTDAAVLEQLTDQHPI</sequence>
<dbReference type="GO" id="GO:0003677">
    <property type="term" value="F:DNA binding"/>
    <property type="evidence" value="ECO:0007669"/>
    <property type="project" value="InterPro"/>
</dbReference>
<dbReference type="Gene3D" id="1.20.1060.10">
    <property type="entry name" value="Taq DNA Polymerase, Chain T, domain 4"/>
    <property type="match status" value="1"/>
</dbReference>